<dbReference type="InterPro" id="IPR016197">
    <property type="entry name" value="Chromo-like_dom_sf"/>
</dbReference>
<dbReference type="InterPro" id="IPR023780">
    <property type="entry name" value="Chromo_domain"/>
</dbReference>
<dbReference type="Pfam" id="PF00385">
    <property type="entry name" value="Chromo"/>
    <property type="match status" value="1"/>
</dbReference>
<keyword evidence="5 9" id="KW-0949">S-adenosyl-L-methionine</keyword>
<dbReference type="EMBL" id="CM001222">
    <property type="protein sequence ID" value="KEH25929.1"/>
    <property type="molecule type" value="Genomic_DNA"/>
</dbReference>
<dbReference type="EC" id="2.1.1.37" evidence="2"/>
<dbReference type="CDD" id="cd18635">
    <property type="entry name" value="CD_CMT3_like"/>
    <property type="match status" value="1"/>
</dbReference>
<dbReference type="AlphaFoldDB" id="A0A072U860"/>
<dbReference type="GO" id="GO:0044027">
    <property type="term" value="P:negative regulation of gene expression via chromosomal CpG island methylation"/>
    <property type="evidence" value="ECO:0000318"/>
    <property type="project" value="GO_Central"/>
</dbReference>
<keyword evidence="3 9" id="KW-0489">Methyltransferase</keyword>
<dbReference type="SUPFAM" id="SSF54160">
    <property type="entry name" value="Chromo domain-like"/>
    <property type="match status" value="1"/>
</dbReference>
<dbReference type="PROSITE" id="PS50013">
    <property type="entry name" value="CHROMO_2"/>
    <property type="match status" value="1"/>
</dbReference>
<dbReference type="GO" id="GO:0032259">
    <property type="term" value="P:methylation"/>
    <property type="evidence" value="ECO:0007669"/>
    <property type="project" value="UniProtKB-KW"/>
</dbReference>
<dbReference type="PROSITE" id="PS00095">
    <property type="entry name" value="C5_MTASE_2"/>
    <property type="match status" value="1"/>
</dbReference>
<reference evidence="14" key="3">
    <citation type="submission" date="2015-04" db="UniProtKB">
        <authorList>
            <consortium name="EnsemblPlants"/>
        </authorList>
    </citation>
    <scope>IDENTIFICATION</scope>
    <source>
        <strain evidence="14">cv. Jemalong A17</strain>
    </source>
</reference>
<keyword evidence="4 9" id="KW-0808">Transferase</keyword>
<keyword evidence="6" id="KW-0238">DNA-binding</keyword>
<evidence type="ECO:0000256" key="9">
    <source>
        <dbReference type="PROSITE-ProRule" id="PRU01016"/>
    </source>
</evidence>
<dbReference type="InterPro" id="IPR001525">
    <property type="entry name" value="C5_MeTfrase"/>
</dbReference>
<evidence type="ECO:0000256" key="8">
    <source>
        <dbReference type="ARBA" id="ARBA00047422"/>
    </source>
</evidence>
<dbReference type="PRINTS" id="PR00105">
    <property type="entry name" value="C5METTRFRASE"/>
</dbReference>
<dbReference type="PANTHER" id="PTHR10629:SF42">
    <property type="entry name" value="DNA (CYTOSINE-5)-METHYLTRANSFERASE CMT1-RELATED"/>
    <property type="match status" value="1"/>
</dbReference>
<evidence type="ECO:0000256" key="1">
    <source>
        <dbReference type="ARBA" id="ARBA00004123"/>
    </source>
</evidence>
<keyword evidence="7" id="KW-0539">Nucleus</keyword>
<name>A0A072U860_MEDTR</name>
<dbReference type="HOGENOM" id="CLU_004921_0_0_1"/>
<evidence type="ECO:0000259" key="11">
    <source>
        <dbReference type="PROSITE" id="PS50013"/>
    </source>
</evidence>
<dbReference type="Pfam" id="PF00145">
    <property type="entry name" value="DNA_methylase"/>
    <property type="match status" value="1"/>
</dbReference>
<dbReference type="GO" id="GO:0003886">
    <property type="term" value="F:DNA (cytosine-5-)-methyltransferase activity"/>
    <property type="evidence" value="ECO:0000318"/>
    <property type="project" value="GO_Central"/>
</dbReference>
<organism evidence="13 15">
    <name type="scientific">Medicago truncatula</name>
    <name type="common">Barrel medic</name>
    <name type="synonym">Medicago tribuloides</name>
    <dbReference type="NCBI Taxonomy" id="3880"/>
    <lineage>
        <taxon>Eukaryota</taxon>
        <taxon>Viridiplantae</taxon>
        <taxon>Streptophyta</taxon>
        <taxon>Embryophyta</taxon>
        <taxon>Tracheophyta</taxon>
        <taxon>Spermatophyta</taxon>
        <taxon>Magnoliopsida</taxon>
        <taxon>eudicotyledons</taxon>
        <taxon>Gunneridae</taxon>
        <taxon>Pentapetalae</taxon>
        <taxon>rosids</taxon>
        <taxon>fabids</taxon>
        <taxon>Fabales</taxon>
        <taxon>Fabaceae</taxon>
        <taxon>Papilionoideae</taxon>
        <taxon>50 kb inversion clade</taxon>
        <taxon>NPAAA clade</taxon>
        <taxon>Hologalegina</taxon>
        <taxon>IRL clade</taxon>
        <taxon>Trifolieae</taxon>
        <taxon>Medicago</taxon>
    </lineage>
</organism>
<dbReference type="GO" id="GO:0003677">
    <property type="term" value="F:DNA binding"/>
    <property type="evidence" value="ECO:0000318"/>
    <property type="project" value="GO_Central"/>
</dbReference>
<dbReference type="SMART" id="SM00439">
    <property type="entry name" value="BAH"/>
    <property type="match status" value="1"/>
</dbReference>
<dbReference type="GO" id="GO:0003682">
    <property type="term" value="F:chromatin binding"/>
    <property type="evidence" value="ECO:0007669"/>
    <property type="project" value="InterPro"/>
</dbReference>
<sequence>MTTKRIRQSTKQNDAVSKPKKAKKSSKQDFEVEEAIVSLLPPKLKRATKRSAVDSNKICFVGKPIPVDEAQSKWPHRYLKKEIETHRDTIALCSGLKNNDCIKAKYHYRKAKVDGVIYELNDNAYVQAEKGKKDSIARILELFVSDDQQQFFTAQWFYRAQDTVLQDHGRLVDKKRVFISDVKDEIPLGCILRKVDIAEVKPDKKKNKNKIPSCELYFDMKYTAPYLTFSKISNEPERIESSTSTISSESGSNVVAADKSEWSLLDLYAGCGAMSTGLFFGAFKSGIKLVTRWAIDINKHACESLKLNHPQTHVRNETAENFLSLLKEWAKLCEEFVLNGSESSDSDMDDGEEANDEVVDDSSDSEVFEVEKLLQVCYGNPNKDKKKSKKDKEKASEDEKLGLYFKVQWKGYDSSYDTWEPIEGLSDCKDALRDLVTTGYKDKILPLPGQADVICGGPPCQGVSGFNRFRNKNAPLKDVKNMQLIVYMNIIEFLKPRYILMENVVDILKFVGGFLGRYALGRLVAMNYQARMGMMAAGCYGLPQFRMRVFLWGALPTEKLPAFPLPTHEVESRSAIPTGFQEITVAFATNEKCQLAEPLYLKDAIDDLPPIKNDESQDERSYGASPRSEFQKYIRLKRSEMVNYSADYENTPSGMLYDHFPLELNKDDYERVCHIPHKKGSNFRDLKGVTVKGNKVEWDPSVERQLLKSGKPLVPDYAMSFVRGTSSKPFGRLWWDEIVSTVVTRAEPHNQVLLHPEQDRVLSIRENARIQGFPDCYKLCGPTKERYTQVGNAVAVPVALALGYTLGLAILGLSDDKPLTTLPFKYPSCLAPSLDTVDDDDSS</sequence>
<feature type="compositionally biased region" description="Acidic residues" evidence="10">
    <location>
        <begin position="344"/>
        <end position="365"/>
    </location>
</feature>
<comment type="similarity">
    <text evidence="9">Belongs to the class I-like SAM-binding methyltransferase superfamily. C5-methyltransferase family.</text>
</comment>
<dbReference type="InterPro" id="IPR029063">
    <property type="entry name" value="SAM-dependent_MTases_sf"/>
</dbReference>
<dbReference type="InterPro" id="IPR000953">
    <property type="entry name" value="Chromo/chromo_shadow_dom"/>
</dbReference>
<feature type="active site" evidence="9">
    <location>
        <position position="460"/>
    </location>
</feature>
<evidence type="ECO:0000256" key="10">
    <source>
        <dbReference type="SAM" id="MobiDB-lite"/>
    </source>
</evidence>
<accession>A0A072U860</accession>
<dbReference type="InterPro" id="IPR001025">
    <property type="entry name" value="BAH_dom"/>
</dbReference>
<dbReference type="FunFam" id="3.40.50.150:FF:000143">
    <property type="entry name" value="DNA (cytosine-5)-methyltransferase 1"/>
    <property type="match status" value="1"/>
</dbReference>
<dbReference type="STRING" id="3880.A0A072U860"/>
<evidence type="ECO:0000313" key="13">
    <source>
        <dbReference type="EMBL" id="KEH25929.1"/>
    </source>
</evidence>
<dbReference type="EnsemblPlants" id="KEH25929">
    <property type="protein sequence ID" value="KEH25929"/>
    <property type="gene ID" value="MTR_6g037900"/>
</dbReference>
<dbReference type="FunFam" id="3.90.120.10:FF:000003">
    <property type="entry name" value="DNA (cytosine-5)-methyltransferase 1"/>
    <property type="match status" value="1"/>
</dbReference>
<dbReference type="SMART" id="SM00298">
    <property type="entry name" value="CHROMO"/>
    <property type="match status" value="1"/>
</dbReference>
<feature type="domain" description="Chromo" evidence="11">
    <location>
        <begin position="368"/>
        <end position="435"/>
    </location>
</feature>
<dbReference type="InterPro" id="IPR031303">
    <property type="entry name" value="C5_meth_CS"/>
</dbReference>
<dbReference type="Pfam" id="PF01426">
    <property type="entry name" value="BAH"/>
    <property type="match status" value="1"/>
</dbReference>
<evidence type="ECO:0000256" key="4">
    <source>
        <dbReference type="ARBA" id="ARBA00022679"/>
    </source>
</evidence>
<reference evidence="13 15" key="1">
    <citation type="journal article" date="2011" name="Nature">
        <title>The Medicago genome provides insight into the evolution of rhizobial symbioses.</title>
        <authorList>
            <person name="Young N.D."/>
            <person name="Debelle F."/>
            <person name="Oldroyd G.E."/>
            <person name="Geurts R."/>
            <person name="Cannon S.B."/>
            <person name="Udvardi M.K."/>
            <person name="Benedito V.A."/>
            <person name="Mayer K.F."/>
            <person name="Gouzy J."/>
            <person name="Schoof H."/>
            <person name="Van de Peer Y."/>
            <person name="Proost S."/>
            <person name="Cook D.R."/>
            <person name="Meyers B.C."/>
            <person name="Spannagl M."/>
            <person name="Cheung F."/>
            <person name="De Mita S."/>
            <person name="Krishnakumar V."/>
            <person name="Gundlach H."/>
            <person name="Zhou S."/>
            <person name="Mudge J."/>
            <person name="Bharti A.K."/>
            <person name="Murray J.D."/>
            <person name="Naoumkina M.A."/>
            <person name="Rosen B."/>
            <person name="Silverstein K.A."/>
            <person name="Tang H."/>
            <person name="Rombauts S."/>
            <person name="Zhao P.X."/>
            <person name="Zhou P."/>
            <person name="Barbe V."/>
            <person name="Bardou P."/>
            <person name="Bechner M."/>
            <person name="Bellec A."/>
            <person name="Berger A."/>
            <person name="Berges H."/>
            <person name="Bidwell S."/>
            <person name="Bisseling T."/>
            <person name="Choisne N."/>
            <person name="Couloux A."/>
            <person name="Denny R."/>
            <person name="Deshpande S."/>
            <person name="Dai X."/>
            <person name="Doyle J.J."/>
            <person name="Dudez A.M."/>
            <person name="Farmer A.D."/>
            <person name="Fouteau S."/>
            <person name="Franken C."/>
            <person name="Gibelin C."/>
            <person name="Gish J."/>
            <person name="Goldstein S."/>
            <person name="Gonzalez A.J."/>
            <person name="Green P.J."/>
            <person name="Hallab A."/>
            <person name="Hartog M."/>
            <person name="Hua A."/>
            <person name="Humphray S.J."/>
            <person name="Jeong D.H."/>
            <person name="Jing Y."/>
            <person name="Jocker A."/>
            <person name="Kenton S.M."/>
            <person name="Kim D.J."/>
            <person name="Klee K."/>
            <person name="Lai H."/>
            <person name="Lang C."/>
            <person name="Lin S."/>
            <person name="Macmil S.L."/>
            <person name="Magdelenat G."/>
            <person name="Matthews L."/>
            <person name="McCorrison J."/>
            <person name="Monaghan E.L."/>
            <person name="Mun J.H."/>
            <person name="Najar F.Z."/>
            <person name="Nicholson C."/>
            <person name="Noirot C."/>
            <person name="O'Bleness M."/>
            <person name="Paule C.R."/>
            <person name="Poulain J."/>
            <person name="Prion F."/>
            <person name="Qin B."/>
            <person name="Qu C."/>
            <person name="Retzel E.F."/>
            <person name="Riddle C."/>
            <person name="Sallet E."/>
            <person name="Samain S."/>
            <person name="Samson N."/>
            <person name="Sanders I."/>
            <person name="Saurat O."/>
            <person name="Scarpelli C."/>
            <person name="Schiex T."/>
            <person name="Segurens B."/>
            <person name="Severin A.J."/>
            <person name="Sherrier D.J."/>
            <person name="Shi R."/>
            <person name="Sims S."/>
            <person name="Singer S.R."/>
            <person name="Sinharoy S."/>
            <person name="Sterck L."/>
            <person name="Viollet A."/>
            <person name="Wang B.B."/>
            <person name="Wang K."/>
            <person name="Wang M."/>
            <person name="Wang X."/>
            <person name="Warfsmann J."/>
            <person name="Weissenbach J."/>
            <person name="White D.D."/>
            <person name="White J.D."/>
            <person name="Wiley G.B."/>
            <person name="Wincker P."/>
            <person name="Xing Y."/>
            <person name="Yang L."/>
            <person name="Yao Z."/>
            <person name="Ying F."/>
            <person name="Zhai J."/>
            <person name="Zhou L."/>
            <person name="Zuber A."/>
            <person name="Denarie J."/>
            <person name="Dixon R.A."/>
            <person name="May G.D."/>
            <person name="Schwartz D.C."/>
            <person name="Rogers J."/>
            <person name="Quetier F."/>
            <person name="Town C.D."/>
            <person name="Roe B.A."/>
        </authorList>
    </citation>
    <scope>NUCLEOTIDE SEQUENCE [LARGE SCALE GENOMIC DNA]</scope>
    <source>
        <strain evidence="13">A17</strain>
        <strain evidence="14 15">cv. Jemalong A17</strain>
    </source>
</reference>
<evidence type="ECO:0000256" key="3">
    <source>
        <dbReference type="ARBA" id="ARBA00022603"/>
    </source>
</evidence>
<dbReference type="SUPFAM" id="SSF53335">
    <property type="entry name" value="S-adenosyl-L-methionine-dependent methyltransferases"/>
    <property type="match status" value="1"/>
</dbReference>
<proteinExistence type="inferred from homology"/>
<protein>
    <recommendedName>
        <fullName evidence="2">DNA (cytosine-5-)-methyltransferase</fullName>
        <ecNumber evidence="2">2.1.1.37</ecNumber>
    </recommendedName>
</protein>
<comment type="subcellular location">
    <subcellularLocation>
        <location evidence="1">Nucleus</location>
    </subcellularLocation>
</comment>
<dbReference type="InterPro" id="IPR043151">
    <property type="entry name" value="BAH_sf"/>
</dbReference>
<evidence type="ECO:0000256" key="6">
    <source>
        <dbReference type="ARBA" id="ARBA00023125"/>
    </source>
</evidence>
<keyword evidence="15" id="KW-1185">Reference proteome</keyword>
<dbReference type="Proteomes" id="UP000002051">
    <property type="component" value="Chromosome 6"/>
</dbReference>
<dbReference type="InterPro" id="IPR050390">
    <property type="entry name" value="C5-Methyltransferase"/>
</dbReference>
<evidence type="ECO:0000256" key="7">
    <source>
        <dbReference type="ARBA" id="ARBA00023242"/>
    </source>
</evidence>
<evidence type="ECO:0000259" key="12">
    <source>
        <dbReference type="PROSITE" id="PS51038"/>
    </source>
</evidence>
<dbReference type="Gene3D" id="3.90.120.10">
    <property type="entry name" value="DNA Methylase, subunit A, domain 2"/>
    <property type="match status" value="1"/>
</dbReference>
<evidence type="ECO:0000313" key="15">
    <source>
        <dbReference type="Proteomes" id="UP000002051"/>
    </source>
</evidence>
<dbReference type="Gene3D" id="2.30.30.490">
    <property type="match status" value="1"/>
</dbReference>
<dbReference type="GO" id="GO:0005634">
    <property type="term" value="C:nucleus"/>
    <property type="evidence" value="ECO:0000318"/>
    <property type="project" value="GO_Central"/>
</dbReference>
<feature type="region of interest" description="Disordered" evidence="10">
    <location>
        <begin position="341"/>
        <end position="365"/>
    </location>
</feature>
<evidence type="ECO:0000256" key="5">
    <source>
        <dbReference type="ARBA" id="ARBA00022691"/>
    </source>
</evidence>
<dbReference type="Gene3D" id="3.40.50.150">
    <property type="entry name" value="Vaccinia Virus protein VP39"/>
    <property type="match status" value="2"/>
</dbReference>
<feature type="region of interest" description="Disordered" evidence="10">
    <location>
        <begin position="1"/>
        <end position="27"/>
    </location>
</feature>
<evidence type="ECO:0000256" key="2">
    <source>
        <dbReference type="ARBA" id="ARBA00011975"/>
    </source>
</evidence>
<reference evidence="13 15" key="2">
    <citation type="journal article" date="2014" name="BMC Genomics">
        <title>An improved genome release (version Mt4.0) for the model legume Medicago truncatula.</title>
        <authorList>
            <person name="Tang H."/>
            <person name="Krishnakumar V."/>
            <person name="Bidwell S."/>
            <person name="Rosen B."/>
            <person name="Chan A."/>
            <person name="Zhou S."/>
            <person name="Gentzbittel L."/>
            <person name="Childs K.L."/>
            <person name="Yandell M."/>
            <person name="Gundlach H."/>
            <person name="Mayer K.F."/>
            <person name="Schwartz D.C."/>
            <person name="Town C.D."/>
        </authorList>
    </citation>
    <scope>GENOME REANNOTATION</scope>
    <source>
        <strain evidence="13">A17</strain>
        <strain evidence="14 15">cv. Jemalong A17</strain>
    </source>
</reference>
<gene>
    <name evidence="13" type="ordered locus">MTR_6g037900</name>
</gene>
<comment type="catalytic activity">
    <reaction evidence="8">
        <text>a 2'-deoxycytidine in DNA + S-adenosyl-L-methionine = a 5-methyl-2'-deoxycytidine in DNA + S-adenosyl-L-homocysteine + H(+)</text>
        <dbReference type="Rhea" id="RHEA:13681"/>
        <dbReference type="Rhea" id="RHEA-COMP:11369"/>
        <dbReference type="Rhea" id="RHEA-COMP:11370"/>
        <dbReference type="ChEBI" id="CHEBI:15378"/>
        <dbReference type="ChEBI" id="CHEBI:57856"/>
        <dbReference type="ChEBI" id="CHEBI:59789"/>
        <dbReference type="ChEBI" id="CHEBI:85452"/>
        <dbReference type="ChEBI" id="CHEBI:85454"/>
        <dbReference type="EC" id="2.1.1.37"/>
    </reaction>
</comment>
<dbReference type="PROSITE" id="PS51038">
    <property type="entry name" value="BAH"/>
    <property type="match status" value="1"/>
</dbReference>
<feature type="domain" description="BAH" evidence="12">
    <location>
        <begin position="116"/>
        <end position="233"/>
    </location>
</feature>
<dbReference type="PANTHER" id="PTHR10629">
    <property type="entry name" value="CYTOSINE-SPECIFIC METHYLTRANSFERASE"/>
    <property type="match status" value="1"/>
</dbReference>
<evidence type="ECO:0000313" key="14">
    <source>
        <dbReference type="EnsemblPlants" id="KEH25929"/>
    </source>
</evidence>
<dbReference type="PROSITE" id="PS51679">
    <property type="entry name" value="SAM_MT_C5"/>
    <property type="match status" value="1"/>
</dbReference>